<evidence type="ECO:0000256" key="1">
    <source>
        <dbReference type="SAM" id="SignalP"/>
    </source>
</evidence>
<keyword evidence="4" id="KW-1185">Reference proteome</keyword>
<proteinExistence type="predicted"/>
<evidence type="ECO:0008006" key="5">
    <source>
        <dbReference type="Google" id="ProtNLM"/>
    </source>
</evidence>
<dbReference type="EMBL" id="CADIKZ010000010">
    <property type="protein sequence ID" value="CAB3889890.1"/>
    <property type="molecule type" value="Genomic_DNA"/>
</dbReference>
<evidence type="ECO:0000313" key="2">
    <source>
        <dbReference type="EMBL" id="CAB3889890.1"/>
    </source>
</evidence>
<gene>
    <name evidence="2" type="ORF">LMG26788_03720</name>
    <name evidence="3" type="ORF">LMG26788_03786</name>
</gene>
<keyword evidence="1" id="KW-0732">Signal</keyword>
<dbReference type="RefSeq" id="WP_175141395.1">
    <property type="nucleotide sequence ID" value="NZ_CADIKZ010000010.1"/>
</dbReference>
<sequence length="282" mass="31268">MKKPIAILVISAALISAATAWALSRPVQAPAPNPLAGCPSVELTWLLQPVTKEERAATLHETRVPIADLETQCDQRAWLKAIATRITSPGNGETEKMMLWAGFLQDALFHSCNAPLDEQGQAVYSPIWMLWHRGVQCGQSARLFVDGMTSIGMKARLIQLHNHVSAEAWADGRWHFIETDALNDGDQIRRPDGSIPSASEIMADKGVLTGATAMEELAQYPICTNLGTITFESAFQKYKYPGDALETPYVIKKTATLEQERNHYFGWNYYEKCRLDDNGCSN</sequence>
<dbReference type="EMBL" id="CADIKZ010000010">
    <property type="protein sequence ID" value="CAB3891225.1"/>
    <property type="molecule type" value="Genomic_DNA"/>
</dbReference>
<evidence type="ECO:0000313" key="3">
    <source>
        <dbReference type="EMBL" id="CAB3891225.1"/>
    </source>
</evidence>
<feature type="chain" id="PRO_5044655403" description="Transglutaminase-like domain-containing protein" evidence="1">
    <location>
        <begin position="23"/>
        <end position="282"/>
    </location>
</feature>
<dbReference type="AlphaFoldDB" id="A0A6S7DG66"/>
<reference evidence="2 4" key="1">
    <citation type="submission" date="2020-04" db="EMBL/GenBank/DDBJ databases">
        <authorList>
            <person name="De Canck E."/>
        </authorList>
    </citation>
    <scope>NUCLEOTIDE SEQUENCE [LARGE SCALE GENOMIC DNA]</scope>
    <source>
        <strain evidence="2 4">LMG 26788</strain>
    </source>
</reference>
<organism evidence="2 4">
    <name type="scientific">Achromobacter pulmonis</name>
    <dbReference type="NCBI Taxonomy" id="1389932"/>
    <lineage>
        <taxon>Bacteria</taxon>
        <taxon>Pseudomonadati</taxon>
        <taxon>Pseudomonadota</taxon>
        <taxon>Betaproteobacteria</taxon>
        <taxon>Burkholderiales</taxon>
        <taxon>Alcaligenaceae</taxon>
        <taxon>Achromobacter</taxon>
    </lineage>
</organism>
<accession>A0A6S7DG66</accession>
<feature type="signal peptide" evidence="1">
    <location>
        <begin position="1"/>
        <end position="22"/>
    </location>
</feature>
<evidence type="ECO:0000313" key="4">
    <source>
        <dbReference type="Proteomes" id="UP000494203"/>
    </source>
</evidence>
<name>A0A6S7DG66_9BURK</name>
<protein>
    <recommendedName>
        <fullName evidence="5">Transglutaminase-like domain-containing protein</fullName>
    </recommendedName>
</protein>
<dbReference type="Proteomes" id="UP000494203">
    <property type="component" value="Unassembled WGS sequence"/>
</dbReference>